<keyword evidence="3" id="KW-1185">Reference proteome</keyword>
<accession>A0A2R5GIG0</accession>
<gene>
    <name evidence="2" type="ORF">FCC1311_046662</name>
</gene>
<dbReference type="InterPro" id="IPR036013">
    <property type="entry name" value="Band_7/SPFH_dom_sf"/>
</dbReference>
<evidence type="ECO:0000313" key="3">
    <source>
        <dbReference type="Proteomes" id="UP000241890"/>
    </source>
</evidence>
<dbReference type="PANTHER" id="PTHR43446">
    <property type="entry name" value="MEMBRANE PROTEIN-RELATED"/>
    <property type="match status" value="1"/>
</dbReference>
<reference evidence="2 3" key="1">
    <citation type="submission" date="2017-12" db="EMBL/GenBank/DDBJ databases">
        <title>Sequencing, de novo assembly and annotation of complete genome of a new Thraustochytrid species, strain FCC1311.</title>
        <authorList>
            <person name="Sedici K."/>
            <person name="Godart F."/>
            <person name="Aiese Cigliano R."/>
            <person name="Sanseverino W."/>
            <person name="Barakat M."/>
            <person name="Ortet P."/>
            <person name="Marechal E."/>
            <person name="Cagnac O."/>
            <person name="Amato A."/>
        </authorList>
    </citation>
    <scope>NUCLEOTIDE SEQUENCE [LARGE SCALE GENOMIC DNA]</scope>
</reference>
<proteinExistence type="predicted"/>
<dbReference type="InParanoid" id="A0A2R5GIG0"/>
<comment type="caution">
    <text evidence="2">The sequence shown here is derived from an EMBL/GenBank/DDBJ whole genome shotgun (WGS) entry which is preliminary data.</text>
</comment>
<dbReference type="PANTHER" id="PTHR43446:SF1">
    <property type="entry name" value="BAND 7 DOMAIN-CONTAINING PROTEIN"/>
    <property type="match status" value="1"/>
</dbReference>
<dbReference type="SUPFAM" id="SSF117892">
    <property type="entry name" value="Band 7/SPFH domain"/>
    <property type="match status" value="1"/>
</dbReference>
<dbReference type="OrthoDB" id="2105077at2759"/>
<dbReference type="SMART" id="SM00244">
    <property type="entry name" value="PHB"/>
    <property type="match status" value="1"/>
</dbReference>
<evidence type="ECO:0000313" key="2">
    <source>
        <dbReference type="EMBL" id="GBG28443.1"/>
    </source>
</evidence>
<feature type="domain" description="Band 7" evidence="1">
    <location>
        <begin position="48"/>
        <end position="206"/>
    </location>
</feature>
<sequence length="268" mass="29169">MGPPPGEMMLAPSVTDMNRGSDFKEVELTTSPLATALGCLAFPCTIINGWWVLNPREESISLHFGKLTGHYETPGCHFTNPCGLEMLKVSTSQISVVLNTQRVLDADANPVVVSAVLNYRVVDAAKALLNVERPNAFVETQAAAVVKEVVSRFTYDELKTQTADINRRCREALQPRVDIAGALVQTCALNELNYAQEIASAMLKKQQARAVVEARNLLVQGAVEISNDAVERLENAQVRMDSHERARLISNLVLVTSGDVTASPVLNL</sequence>
<name>A0A2R5GIG0_9STRA</name>
<dbReference type="EMBL" id="BEYU01000041">
    <property type="protein sequence ID" value="GBG28443.1"/>
    <property type="molecule type" value="Genomic_DNA"/>
</dbReference>
<protein>
    <submittedName>
        <fullName evidence="2">Band 7 protein CG42540</fullName>
    </submittedName>
</protein>
<dbReference type="Gene3D" id="3.30.479.30">
    <property type="entry name" value="Band 7 domain"/>
    <property type="match status" value="1"/>
</dbReference>
<dbReference type="Pfam" id="PF01145">
    <property type="entry name" value="Band_7"/>
    <property type="match status" value="1"/>
</dbReference>
<dbReference type="InterPro" id="IPR001107">
    <property type="entry name" value="Band_7"/>
</dbReference>
<evidence type="ECO:0000259" key="1">
    <source>
        <dbReference type="SMART" id="SM00244"/>
    </source>
</evidence>
<dbReference type="Proteomes" id="UP000241890">
    <property type="component" value="Unassembled WGS sequence"/>
</dbReference>
<organism evidence="2 3">
    <name type="scientific">Hondaea fermentalgiana</name>
    <dbReference type="NCBI Taxonomy" id="2315210"/>
    <lineage>
        <taxon>Eukaryota</taxon>
        <taxon>Sar</taxon>
        <taxon>Stramenopiles</taxon>
        <taxon>Bigyra</taxon>
        <taxon>Labyrinthulomycetes</taxon>
        <taxon>Thraustochytrida</taxon>
        <taxon>Thraustochytriidae</taxon>
        <taxon>Hondaea</taxon>
    </lineage>
</organism>
<dbReference type="AlphaFoldDB" id="A0A2R5GIG0"/>